<protein>
    <submittedName>
        <fullName evidence="1">Uncharacterized protein</fullName>
    </submittedName>
</protein>
<dbReference type="AlphaFoldDB" id="A0A392S340"/>
<accession>A0A392S340</accession>
<name>A0A392S340_9FABA</name>
<organism evidence="1 2">
    <name type="scientific">Trifolium medium</name>
    <dbReference type="NCBI Taxonomy" id="97028"/>
    <lineage>
        <taxon>Eukaryota</taxon>
        <taxon>Viridiplantae</taxon>
        <taxon>Streptophyta</taxon>
        <taxon>Embryophyta</taxon>
        <taxon>Tracheophyta</taxon>
        <taxon>Spermatophyta</taxon>
        <taxon>Magnoliopsida</taxon>
        <taxon>eudicotyledons</taxon>
        <taxon>Gunneridae</taxon>
        <taxon>Pentapetalae</taxon>
        <taxon>rosids</taxon>
        <taxon>fabids</taxon>
        <taxon>Fabales</taxon>
        <taxon>Fabaceae</taxon>
        <taxon>Papilionoideae</taxon>
        <taxon>50 kb inversion clade</taxon>
        <taxon>NPAAA clade</taxon>
        <taxon>Hologalegina</taxon>
        <taxon>IRL clade</taxon>
        <taxon>Trifolieae</taxon>
        <taxon>Trifolium</taxon>
    </lineage>
</organism>
<evidence type="ECO:0000313" key="2">
    <source>
        <dbReference type="Proteomes" id="UP000265520"/>
    </source>
</evidence>
<dbReference type="EMBL" id="LXQA010309934">
    <property type="protein sequence ID" value="MCI42852.1"/>
    <property type="molecule type" value="Genomic_DNA"/>
</dbReference>
<comment type="caution">
    <text evidence="1">The sequence shown here is derived from an EMBL/GenBank/DDBJ whole genome shotgun (WGS) entry which is preliminary data.</text>
</comment>
<reference evidence="1 2" key="1">
    <citation type="journal article" date="2018" name="Front. Plant Sci.">
        <title>Red Clover (Trifolium pratense) and Zigzag Clover (T. medium) - A Picture of Genomic Similarities and Differences.</title>
        <authorList>
            <person name="Dluhosova J."/>
            <person name="Istvanek J."/>
            <person name="Nedelnik J."/>
            <person name="Repkova J."/>
        </authorList>
    </citation>
    <scope>NUCLEOTIDE SEQUENCE [LARGE SCALE GENOMIC DNA]</scope>
    <source>
        <strain evidence="2">cv. 10/8</strain>
        <tissue evidence="1">Leaf</tissue>
    </source>
</reference>
<evidence type="ECO:0000313" key="1">
    <source>
        <dbReference type="EMBL" id="MCI42852.1"/>
    </source>
</evidence>
<sequence>MWKERFQSFIITHTSLLSNSSHEIIQRAAASSSAAAGHGSPIFTFSELGMDDPTDFHNFMDPPASG</sequence>
<keyword evidence="2" id="KW-1185">Reference proteome</keyword>
<proteinExistence type="predicted"/>
<dbReference type="Proteomes" id="UP000265520">
    <property type="component" value="Unassembled WGS sequence"/>
</dbReference>